<dbReference type="InterPro" id="IPR053023">
    <property type="entry name" value="FLAP_modulator"/>
</dbReference>
<dbReference type="PANTHER" id="PTHR33975:SF7">
    <property type="entry name" value="OS08G0119100 PROTEIN"/>
    <property type="match status" value="1"/>
</dbReference>
<feature type="region of interest" description="Disordered" evidence="1">
    <location>
        <begin position="136"/>
        <end position="164"/>
    </location>
</feature>
<evidence type="ECO:0000313" key="2">
    <source>
        <dbReference type="EMBL" id="KAJ3697770.1"/>
    </source>
</evidence>
<protein>
    <submittedName>
        <fullName evidence="2">Uncharacterized protein</fullName>
    </submittedName>
</protein>
<dbReference type="InterPro" id="IPR010903">
    <property type="entry name" value="DUF1517"/>
</dbReference>
<organism evidence="2 3">
    <name type="scientific">Rhynchospora tenuis</name>
    <dbReference type="NCBI Taxonomy" id="198213"/>
    <lineage>
        <taxon>Eukaryota</taxon>
        <taxon>Viridiplantae</taxon>
        <taxon>Streptophyta</taxon>
        <taxon>Embryophyta</taxon>
        <taxon>Tracheophyta</taxon>
        <taxon>Spermatophyta</taxon>
        <taxon>Magnoliopsida</taxon>
        <taxon>Liliopsida</taxon>
        <taxon>Poales</taxon>
        <taxon>Cyperaceae</taxon>
        <taxon>Cyperoideae</taxon>
        <taxon>Rhynchosporeae</taxon>
        <taxon>Rhynchospora</taxon>
    </lineage>
</organism>
<keyword evidence="3" id="KW-1185">Reference proteome</keyword>
<evidence type="ECO:0000256" key="1">
    <source>
        <dbReference type="SAM" id="MobiDB-lite"/>
    </source>
</evidence>
<dbReference type="Proteomes" id="UP001210211">
    <property type="component" value="Unassembled WGS sequence"/>
</dbReference>
<dbReference type="GO" id="GO:0009507">
    <property type="term" value="C:chloroplast"/>
    <property type="evidence" value="ECO:0007669"/>
    <property type="project" value="TreeGrafter"/>
</dbReference>
<dbReference type="AlphaFoldDB" id="A0AAD5ZH66"/>
<dbReference type="EMBL" id="JAMRDG010000001">
    <property type="protein sequence ID" value="KAJ3697770.1"/>
    <property type="molecule type" value="Genomic_DNA"/>
</dbReference>
<comment type="caution">
    <text evidence="2">The sequence shown here is derived from an EMBL/GenBank/DDBJ whole genome shotgun (WGS) entry which is preliminary data.</text>
</comment>
<name>A0AAD5ZH66_9POAL</name>
<sequence>MAIAYLLETAASSLLEPPKFRLSSLKCHHHSRVSSPPLFPFSKHHHQIRITPHSSLHPNLCALAPRHALSQSTEEDPSSLLDKFLNAILKTLNLLRKPAIVSVLLGVLILGHPFNHAIAASGGAIGGDSWSSSSSNSSSSYSSRSSSGSSSSNSSRSSSDSSSSIAACYSTKGRVITQPKKTTVIKLQVCLLGSARSFQRDLDQLAEKADTSTKAGLSHVLTEASSSLLRHTDSCISAYSSLDSVKDAQKLFNQLSIEERAKFDEETLVNLNNIKRQTSVSHSSSSFSNEYIVAVQVLWTPQKEGDTLPESRVLADYPLLRPL</sequence>
<proteinExistence type="predicted"/>
<dbReference type="Pfam" id="PF07466">
    <property type="entry name" value="DUF1517"/>
    <property type="match status" value="1"/>
</dbReference>
<gene>
    <name evidence="2" type="ORF">LUZ61_001475</name>
</gene>
<evidence type="ECO:0000313" key="3">
    <source>
        <dbReference type="Proteomes" id="UP001210211"/>
    </source>
</evidence>
<accession>A0AAD5ZH66</accession>
<reference evidence="2 3" key="1">
    <citation type="journal article" date="2022" name="Cell">
        <title>Repeat-based holocentromeres influence genome architecture and karyotype evolution.</title>
        <authorList>
            <person name="Hofstatter P.G."/>
            <person name="Thangavel G."/>
            <person name="Lux T."/>
            <person name="Neumann P."/>
            <person name="Vondrak T."/>
            <person name="Novak P."/>
            <person name="Zhang M."/>
            <person name="Costa L."/>
            <person name="Castellani M."/>
            <person name="Scott A."/>
            <person name="Toegelov H."/>
            <person name="Fuchs J."/>
            <person name="Mata-Sucre Y."/>
            <person name="Dias Y."/>
            <person name="Vanzela A.L.L."/>
            <person name="Huettel B."/>
            <person name="Almeida C.C.S."/>
            <person name="Simkova H."/>
            <person name="Souza G."/>
            <person name="Pedrosa-Harand A."/>
            <person name="Macas J."/>
            <person name="Mayer K.F.X."/>
            <person name="Houben A."/>
            <person name="Marques A."/>
        </authorList>
    </citation>
    <scope>NUCLEOTIDE SEQUENCE [LARGE SCALE GENOMIC DNA]</scope>
    <source>
        <strain evidence="2">RhyTen1mFocal</strain>
    </source>
</reference>
<dbReference type="PANTHER" id="PTHR33975">
    <property type="entry name" value="MYELIN-ASSOCIATED OLIGODENDROCYTE BASIC PROTEIN"/>
    <property type="match status" value="1"/>
</dbReference>